<gene>
    <name evidence="2" type="ORF">A3P64_00980</name>
    <name evidence="3" type="ORF">A3Q24_02805</name>
</gene>
<evidence type="ECO:0000313" key="5">
    <source>
        <dbReference type="Proteomes" id="UP000216448"/>
    </source>
</evidence>
<dbReference type="InterPro" id="IPR013830">
    <property type="entry name" value="SGNH_hydro"/>
</dbReference>
<evidence type="ECO:0000313" key="3">
    <source>
        <dbReference type="EMBL" id="PAB56027.1"/>
    </source>
</evidence>
<dbReference type="RefSeq" id="WP_087713062.1">
    <property type="nucleotide sequence ID" value="NZ_CP021703.1"/>
</dbReference>
<dbReference type="Proteomes" id="UP000216008">
    <property type="component" value="Unassembled WGS sequence"/>
</dbReference>
<dbReference type="AlphaFoldDB" id="A0A1Z1N6U8"/>
<sequence>MNLIQVFDNLKVPEENIPELLEFAGQHEDFLTKIVKASGNQVEYSVSETQSTNSKLVDKQIAFLGSSVTYGAGALSESFVDYLRKKDGIYPFKEAVSGTTLAENGDDSYVARLEKLPILENISAFVLQLSTNDAKADIPLGKISENDKYDITTSIGAIEFILEYVKKTWNCPVLIYSNPFFDSKKYGELVEATKELQKKWKFKFLNMWDDKHFNYSENERQLYMVDDIHPTRAGYKLSWLFEFEKALTDIYEN</sequence>
<evidence type="ECO:0000259" key="1">
    <source>
        <dbReference type="Pfam" id="PF13472"/>
    </source>
</evidence>
<evidence type="ECO:0000313" key="2">
    <source>
        <dbReference type="EMBL" id="PAB53593.1"/>
    </source>
</evidence>
<comment type="caution">
    <text evidence="3">The sequence shown here is derived from an EMBL/GenBank/DDBJ whole genome shotgun (WGS) entry which is preliminary data.</text>
</comment>
<accession>A0A1Z1N6U8</accession>
<feature type="domain" description="SGNH hydrolase-type esterase" evidence="1">
    <location>
        <begin position="63"/>
        <end position="237"/>
    </location>
</feature>
<organism evidence="3 4">
    <name type="scientific">Lactobacillus johnsonii</name>
    <dbReference type="NCBI Taxonomy" id="33959"/>
    <lineage>
        <taxon>Bacteria</taxon>
        <taxon>Bacillati</taxon>
        <taxon>Bacillota</taxon>
        <taxon>Bacilli</taxon>
        <taxon>Lactobacillales</taxon>
        <taxon>Lactobacillaceae</taxon>
        <taxon>Lactobacillus</taxon>
    </lineage>
</organism>
<reference evidence="4 5" key="1">
    <citation type="submission" date="2017-05" db="EMBL/GenBank/DDBJ databases">
        <title>Lactobacillus johnsonii from commercial turkeys.</title>
        <authorList>
            <person name="Johnson T.J."/>
            <person name="Youmans B."/>
        </authorList>
    </citation>
    <scope>NUCLEOTIDE SEQUENCE [LARGE SCALE GENOMIC DNA]</scope>
    <source>
        <strain evidence="3 4">UMNLJ114</strain>
        <strain evidence="2 5">UMNLJ54</strain>
    </source>
</reference>
<dbReference type="InterPro" id="IPR036514">
    <property type="entry name" value="SGNH_hydro_sf"/>
</dbReference>
<protein>
    <submittedName>
        <fullName evidence="3">Lysophospholipase</fullName>
    </submittedName>
</protein>
<dbReference type="Pfam" id="PF13472">
    <property type="entry name" value="Lipase_GDSL_2"/>
    <property type="match status" value="1"/>
</dbReference>
<dbReference type="EMBL" id="NIBD01000015">
    <property type="protein sequence ID" value="PAB56027.1"/>
    <property type="molecule type" value="Genomic_DNA"/>
</dbReference>
<dbReference type="EMBL" id="NIBB01000004">
    <property type="protein sequence ID" value="PAB53593.1"/>
    <property type="molecule type" value="Genomic_DNA"/>
</dbReference>
<proteinExistence type="predicted"/>
<name>A0A1Z1N6U8_LACJH</name>
<dbReference type="SUPFAM" id="SSF52266">
    <property type="entry name" value="SGNH hydrolase"/>
    <property type="match status" value="1"/>
</dbReference>
<dbReference type="Gene3D" id="3.40.50.1110">
    <property type="entry name" value="SGNH hydrolase"/>
    <property type="match status" value="1"/>
</dbReference>
<dbReference type="Proteomes" id="UP000216448">
    <property type="component" value="Unassembled WGS sequence"/>
</dbReference>
<evidence type="ECO:0000313" key="4">
    <source>
        <dbReference type="Proteomes" id="UP000216008"/>
    </source>
</evidence>
<dbReference type="CDD" id="cd00229">
    <property type="entry name" value="SGNH_hydrolase"/>
    <property type="match status" value="1"/>
</dbReference>